<reference evidence="2" key="1">
    <citation type="journal article" date="2020" name="Nat. Commun.">
        <title>Large-scale genome sequencing of mycorrhizal fungi provides insights into the early evolution of symbiotic traits.</title>
        <authorList>
            <person name="Miyauchi S."/>
            <person name="Kiss E."/>
            <person name="Kuo A."/>
            <person name="Drula E."/>
            <person name="Kohler A."/>
            <person name="Sanchez-Garcia M."/>
            <person name="Morin E."/>
            <person name="Andreopoulos B."/>
            <person name="Barry K.W."/>
            <person name="Bonito G."/>
            <person name="Buee M."/>
            <person name="Carver A."/>
            <person name="Chen C."/>
            <person name="Cichocki N."/>
            <person name="Clum A."/>
            <person name="Culley D."/>
            <person name="Crous P.W."/>
            <person name="Fauchery L."/>
            <person name="Girlanda M."/>
            <person name="Hayes R.D."/>
            <person name="Keri Z."/>
            <person name="LaButti K."/>
            <person name="Lipzen A."/>
            <person name="Lombard V."/>
            <person name="Magnuson J."/>
            <person name="Maillard F."/>
            <person name="Murat C."/>
            <person name="Nolan M."/>
            <person name="Ohm R.A."/>
            <person name="Pangilinan J."/>
            <person name="Pereira M.F."/>
            <person name="Perotto S."/>
            <person name="Peter M."/>
            <person name="Pfister S."/>
            <person name="Riley R."/>
            <person name="Sitrit Y."/>
            <person name="Stielow J.B."/>
            <person name="Szollosi G."/>
            <person name="Zifcakova L."/>
            <person name="Stursova M."/>
            <person name="Spatafora J.W."/>
            <person name="Tedersoo L."/>
            <person name="Vaario L.M."/>
            <person name="Yamada A."/>
            <person name="Yan M."/>
            <person name="Wang P."/>
            <person name="Xu J."/>
            <person name="Bruns T."/>
            <person name="Baldrian P."/>
            <person name="Vilgalys R."/>
            <person name="Dunand C."/>
            <person name="Henrissat B."/>
            <person name="Grigoriev I.V."/>
            <person name="Hibbett D."/>
            <person name="Nagy L.G."/>
            <person name="Martin F.M."/>
        </authorList>
    </citation>
    <scope>NUCLEOTIDE SEQUENCE</scope>
    <source>
        <strain evidence="2">UH-Tt-Lm1</strain>
    </source>
</reference>
<proteinExistence type="predicted"/>
<dbReference type="OrthoDB" id="3261350at2759"/>
<organism evidence="2 3">
    <name type="scientific">Thelephora terrestris</name>
    <dbReference type="NCBI Taxonomy" id="56493"/>
    <lineage>
        <taxon>Eukaryota</taxon>
        <taxon>Fungi</taxon>
        <taxon>Dikarya</taxon>
        <taxon>Basidiomycota</taxon>
        <taxon>Agaricomycotina</taxon>
        <taxon>Agaricomycetes</taxon>
        <taxon>Thelephorales</taxon>
        <taxon>Thelephoraceae</taxon>
        <taxon>Thelephora</taxon>
    </lineage>
</organism>
<dbReference type="EMBL" id="WIUZ02000003">
    <property type="protein sequence ID" value="KAF9789309.1"/>
    <property type="molecule type" value="Genomic_DNA"/>
</dbReference>
<keyword evidence="3" id="KW-1185">Reference proteome</keyword>
<feature type="region of interest" description="Disordered" evidence="1">
    <location>
        <begin position="321"/>
        <end position="341"/>
    </location>
</feature>
<name>A0A9P6HNI1_9AGAM</name>
<dbReference type="AlphaFoldDB" id="A0A9P6HNI1"/>
<evidence type="ECO:0000256" key="1">
    <source>
        <dbReference type="SAM" id="MobiDB-lite"/>
    </source>
</evidence>
<evidence type="ECO:0000313" key="3">
    <source>
        <dbReference type="Proteomes" id="UP000736335"/>
    </source>
</evidence>
<evidence type="ECO:0000313" key="2">
    <source>
        <dbReference type="EMBL" id="KAF9789309.1"/>
    </source>
</evidence>
<reference evidence="2" key="2">
    <citation type="submission" date="2020-11" db="EMBL/GenBank/DDBJ databases">
        <authorList>
            <consortium name="DOE Joint Genome Institute"/>
            <person name="Kuo A."/>
            <person name="Miyauchi S."/>
            <person name="Kiss E."/>
            <person name="Drula E."/>
            <person name="Kohler A."/>
            <person name="Sanchez-Garcia M."/>
            <person name="Andreopoulos B."/>
            <person name="Barry K.W."/>
            <person name="Bonito G."/>
            <person name="Buee M."/>
            <person name="Carver A."/>
            <person name="Chen C."/>
            <person name="Cichocki N."/>
            <person name="Clum A."/>
            <person name="Culley D."/>
            <person name="Crous P.W."/>
            <person name="Fauchery L."/>
            <person name="Girlanda M."/>
            <person name="Hayes R."/>
            <person name="Keri Z."/>
            <person name="Labutti K."/>
            <person name="Lipzen A."/>
            <person name="Lombard V."/>
            <person name="Magnuson J."/>
            <person name="Maillard F."/>
            <person name="Morin E."/>
            <person name="Murat C."/>
            <person name="Nolan M."/>
            <person name="Ohm R."/>
            <person name="Pangilinan J."/>
            <person name="Pereira M."/>
            <person name="Perotto S."/>
            <person name="Peter M."/>
            <person name="Riley R."/>
            <person name="Sitrit Y."/>
            <person name="Stielow B."/>
            <person name="Szollosi G."/>
            <person name="Zifcakova L."/>
            <person name="Stursova M."/>
            <person name="Spatafora J.W."/>
            <person name="Tedersoo L."/>
            <person name="Vaario L.-M."/>
            <person name="Yamada A."/>
            <person name="Yan M."/>
            <person name="Wang P."/>
            <person name="Xu J."/>
            <person name="Bruns T."/>
            <person name="Baldrian P."/>
            <person name="Vilgalys R."/>
            <person name="Henrissat B."/>
            <person name="Grigoriev I.V."/>
            <person name="Hibbett D."/>
            <person name="Nagy L.G."/>
            <person name="Martin F.M."/>
        </authorList>
    </citation>
    <scope>NUCLEOTIDE SEQUENCE</scope>
    <source>
        <strain evidence="2">UH-Tt-Lm1</strain>
    </source>
</reference>
<gene>
    <name evidence="2" type="ORF">BJ322DRAFT_530445</name>
</gene>
<dbReference type="Proteomes" id="UP000736335">
    <property type="component" value="Unassembled WGS sequence"/>
</dbReference>
<comment type="caution">
    <text evidence="2">The sequence shown here is derived from an EMBL/GenBank/DDBJ whole genome shotgun (WGS) entry which is preliminary data.</text>
</comment>
<sequence length="706" mass="76798">MPPSGADKIRQQSAEELDRIAQVSMTIRQAIRDALPAPPEQFFTMMIPAKVLNLDDYTDGFDKDGKMTVPVLPNAVQLAQAILCDDMPALSGVQLGPTGRSVARSYGATLTKLVPAGHTIGVDDGIAYSELDPAEQRYKKAMDYLTAPVAEGSDQTRIDIYRDKQNAYTDAFERKVKAFDDALDRAMKDLTNSSPALKRAAYDKWVAENEKTYNTNVQARYMDWVTLGKKEEVEYYFDIVDNDSALSRVEASKESMRNAIIPSEDGSVEYSKVSLTPSNWAWLAKQKADSGPRTETVESLTWKISRLQKINILLNGMITNPTSVNGSTDPPPAPGPTTDDGPVAAFLKALQEYQDALFAYEKAKAASDGTDPDKTDLDEKLQAYTDARKALTTQFNDMDKSGISGLNDSAVRAQAALFANDCDLLKKQVTANDAQILKYQKQLENLQAPETASNIQDTFAILAGIPRAPPDITPSTATQADYWTSISIAVSSSYVADQSSSSSNSYSVGGSANWGLWSVGGGVSHSDSTSDAARQMANSSIKATFECMRVDITRGWMRPELFYDDDLTVASGNFISPGPVTLAYLMDPDSYIVNDQVAKLNREEELTKYDLFPMYPTSFLLAANVVLEIDGETSDIQSHFHTSTTSGSASVGWGPFAVSSSFSHTDTQASSSCEATATGCKITIKSPQVIGWISEIVPALPRLKQT</sequence>
<accession>A0A9P6HNI1</accession>
<protein>
    <submittedName>
        <fullName evidence="2">Uncharacterized protein</fullName>
    </submittedName>
</protein>